<proteinExistence type="predicted"/>
<accession>A0A251KTP8</accession>
<feature type="transmembrane region" description="Helical" evidence="1">
    <location>
        <begin position="28"/>
        <end position="48"/>
    </location>
</feature>
<evidence type="ECO:0000256" key="1">
    <source>
        <dbReference type="SAM" id="Phobius"/>
    </source>
</evidence>
<keyword evidence="1" id="KW-0472">Membrane</keyword>
<gene>
    <name evidence="2" type="ORF">MANES_05G064000</name>
</gene>
<keyword evidence="1" id="KW-0812">Transmembrane</keyword>
<reference evidence="2" key="1">
    <citation type="submission" date="2016-02" db="EMBL/GenBank/DDBJ databases">
        <title>WGS assembly of Manihot esculenta.</title>
        <authorList>
            <person name="Bredeson J.V."/>
            <person name="Prochnik S.E."/>
            <person name="Lyons J.B."/>
            <person name="Schmutz J."/>
            <person name="Grimwood J."/>
            <person name="Vrebalov J."/>
            <person name="Bart R.S."/>
            <person name="Amuge T."/>
            <person name="Ferguson M.E."/>
            <person name="Green R."/>
            <person name="Putnam N."/>
            <person name="Stites J."/>
            <person name="Rounsley S."/>
            <person name="Rokhsar D.S."/>
        </authorList>
    </citation>
    <scope>NUCLEOTIDE SEQUENCE [LARGE SCALE GENOMIC DNA]</scope>
    <source>
        <tissue evidence="2">Leaf</tissue>
    </source>
</reference>
<keyword evidence="1" id="KW-1133">Transmembrane helix</keyword>
<sequence>MFKALFSHFFCLLMKSSFYYCIGLLEFVFLPIFLVLSYCGVSSVWKVVDLQAAVSCSLQ</sequence>
<name>A0A251KTP8_MANES</name>
<evidence type="ECO:0000313" key="2">
    <source>
        <dbReference type="EMBL" id="OAY49536.1"/>
    </source>
</evidence>
<dbReference type="AlphaFoldDB" id="A0A251KTP8"/>
<dbReference type="EMBL" id="CM004391">
    <property type="protein sequence ID" value="OAY49536.1"/>
    <property type="molecule type" value="Genomic_DNA"/>
</dbReference>
<organism evidence="2">
    <name type="scientific">Manihot esculenta</name>
    <name type="common">Cassava</name>
    <name type="synonym">Jatropha manihot</name>
    <dbReference type="NCBI Taxonomy" id="3983"/>
    <lineage>
        <taxon>Eukaryota</taxon>
        <taxon>Viridiplantae</taxon>
        <taxon>Streptophyta</taxon>
        <taxon>Embryophyta</taxon>
        <taxon>Tracheophyta</taxon>
        <taxon>Spermatophyta</taxon>
        <taxon>Magnoliopsida</taxon>
        <taxon>eudicotyledons</taxon>
        <taxon>Gunneridae</taxon>
        <taxon>Pentapetalae</taxon>
        <taxon>rosids</taxon>
        <taxon>fabids</taxon>
        <taxon>Malpighiales</taxon>
        <taxon>Euphorbiaceae</taxon>
        <taxon>Crotonoideae</taxon>
        <taxon>Manihoteae</taxon>
        <taxon>Manihot</taxon>
    </lineage>
</organism>
<protein>
    <submittedName>
        <fullName evidence="2">Uncharacterized protein</fullName>
    </submittedName>
</protein>
<dbReference type="EMBL" id="CM004391">
    <property type="protein sequence ID" value="OAY49537.1"/>
    <property type="molecule type" value="Genomic_DNA"/>
</dbReference>